<dbReference type="GO" id="GO:0019148">
    <property type="term" value="F:D-cysteine desulfhydrase activity"/>
    <property type="evidence" value="ECO:0007669"/>
    <property type="project" value="TreeGrafter"/>
</dbReference>
<dbReference type="PANTHER" id="PTHR43780">
    <property type="entry name" value="1-AMINOCYCLOPROPANE-1-CARBOXYLATE DEAMINASE-RELATED"/>
    <property type="match status" value="1"/>
</dbReference>
<evidence type="ECO:0000256" key="5">
    <source>
        <dbReference type="PIRSR" id="PIRSR006278-2"/>
    </source>
</evidence>
<gene>
    <name evidence="7" type="ORF">M0811_05436</name>
</gene>
<dbReference type="InterPro" id="IPR027278">
    <property type="entry name" value="ACCD_DCysDesulf"/>
</dbReference>
<dbReference type="AlphaFoldDB" id="A0A9Q0LS72"/>
<dbReference type="OMA" id="ERYHAGT"/>
<evidence type="ECO:0000256" key="3">
    <source>
        <dbReference type="ARBA" id="ARBA00022898"/>
    </source>
</evidence>
<protein>
    <submittedName>
        <fullName evidence="7">1-aminocyclopropane-1-carboxylate deaminase-related</fullName>
    </submittedName>
</protein>
<sequence length="336" mass="37920">MEKKVKYIPEKLNLANLPTPIIHCEEFSRKLGIQIDIKQDDMTGCLTSGNKIRKLEFLLADAKKQNATIVLTCGGFQSNHSRATAVAARQVGLKSLLFLRVTEHEKKVLAGNFLIDKLVGAQFEFITAEQYQNRSKLMKKKAEELKKIGENPYIIPEGGTNLIGIWGYIHMFNELVEQHKEFPYTHIYCAVGTIGTMTGLLIGRDLLDLNHVKIIGVPVCGKISHFTSKMNRLVEEFNQEFGTDLKPQNYELLDGYIGPGYSVPYKEEIDVIKDLAQSDGVILDTCYTGKTFYALVDQIKKNQFNSEKDKILFILTGGLFSLFTENIIEQFGLELN</sequence>
<evidence type="ECO:0000259" key="6">
    <source>
        <dbReference type="Pfam" id="PF00291"/>
    </source>
</evidence>
<dbReference type="InterPro" id="IPR001926">
    <property type="entry name" value="TrpB-like_PALP"/>
</dbReference>
<dbReference type="Proteomes" id="UP001149090">
    <property type="component" value="Unassembled WGS sequence"/>
</dbReference>
<reference evidence="7" key="1">
    <citation type="submission" date="2022-10" db="EMBL/GenBank/DDBJ databases">
        <title>Novel sulphate-reducing endosymbionts in the free-living metamonad Anaeramoeba.</title>
        <authorList>
            <person name="Jerlstrom-Hultqvist J."/>
            <person name="Cepicka I."/>
            <person name="Gallot-Lavallee L."/>
            <person name="Salas-Leiva D."/>
            <person name="Curtis B.A."/>
            <person name="Zahonova K."/>
            <person name="Pipaliya S."/>
            <person name="Dacks J."/>
            <person name="Roger A.J."/>
        </authorList>
    </citation>
    <scope>NUCLEOTIDE SEQUENCE</scope>
    <source>
        <strain evidence="7">BMAN</strain>
    </source>
</reference>
<evidence type="ECO:0000256" key="4">
    <source>
        <dbReference type="PIRSR" id="PIRSR006278-1"/>
    </source>
</evidence>
<dbReference type="Pfam" id="PF00291">
    <property type="entry name" value="PALP"/>
    <property type="match status" value="1"/>
</dbReference>
<feature type="modified residue" description="N6-(pyridoxal phosphate)lysine" evidence="5">
    <location>
        <position position="51"/>
    </location>
</feature>
<keyword evidence="3 5" id="KW-0663">Pyridoxal phosphate</keyword>
<dbReference type="PANTHER" id="PTHR43780:SF2">
    <property type="entry name" value="1-AMINOCYCLOPROPANE-1-CARBOXYLATE DEAMINASE-RELATED"/>
    <property type="match status" value="1"/>
</dbReference>
<accession>A0A9Q0LS72</accession>
<proteinExistence type="inferred from homology"/>
<organism evidence="7 8">
    <name type="scientific">Anaeramoeba ignava</name>
    <name type="common">Anaerobic marine amoeba</name>
    <dbReference type="NCBI Taxonomy" id="1746090"/>
    <lineage>
        <taxon>Eukaryota</taxon>
        <taxon>Metamonada</taxon>
        <taxon>Anaeramoebidae</taxon>
        <taxon>Anaeramoeba</taxon>
    </lineage>
</organism>
<feature type="active site" description="Nucleophile" evidence="4">
    <location>
        <position position="78"/>
    </location>
</feature>
<feature type="domain" description="Tryptophan synthase beta chain-like PALP" evidence="6">
    <location>
        <begin position="14"/>
        <end position="317"/>
    </location>
</feature>
<evidence type="ECO:0000313" key="7">
    <source>
        <dbReference type="EMBL" id="KAJ5077746.1"/>
    </source>
</evidence>
<evidence type="ECO:0000313" key="8">
    <source>
        <dbReference type="Proteomes" id="UP001149090"/>
    </source>
</evidence>
<comment type="caution">
    <text evidence="7">The sequence shown here is derived from an EMBL/GenBank/DDBJ whole genome shotgun (WGS) entry which is preliminary data.</text>
</comment>
<dbReference type="OrthoDB" id="10266364at2759"/>
<dbReference type="PIRSF" id="PIRSF006278">
    <property type="entry name" value="ACCD_DCysDesulf"/>
    <property type="match status" value="1"/>
</dbReference>
<keyword evidence="8" id="KW-1185">Reference proteome</keyword>
<dbReference type="EMBL" id="JAPDFW010000056">
    <property type="protein sequence ID" value="KAJ5077746.1"/>
    <property type="molecule type" value="Genomic_DNA"/>
</dbReference>
<dbReference type="SUPFAM" id="SSF53686">
    <property type="entry name" value="Tryptophan synthase beta subunit-like PLP-dependent enzymes"/>
    <property type="match status" value="1"/>
</dbReference>
<evidence type="ECO:0000256" key="1">
    <source>
        <dbReference type="ARBA" id="ARBA00001933"/>
    </source>
</evidence>
<comment type="cofactor">
    <cofactor evidence="1">
        <name>pyridoxal 5'-phosphate</name>
        <dbReference type="ChEBI" id="CHEBI:597326"/>
    </cofactor>
</comment>
<comment type="similarity">
    <text evidence="2">Belongs to the ACC deaminase/D-cysteine desulfhydrase family.</text>
</comment>
<name>A0A9Q0LS72_ANAIG</name>
<dbReference type="InterPro" id="IPR005966">
    <property type="entry name" value="D-Cys_desShydrase"/>
</dbReference>
<dbReference type="InterPro" id="IPR036052">
    <property type="entry name" value="TrpB-like_PALP_sf"/>
</dbReference>
<evidence type="ECO:0000256" key="2">
    <source>
        <dbReference type="ARBA" id="ARBA00008639"/>
    </source>
</evidence>
<dbReference type="NCBIfam" id="TIGR01275">
    <property type="entry name" value="ACC_deam_rel"/>
    <property type="match status" value="1"/>
</dbReference>
<dbReference type="Gene3D" id="3.40.50.1100">
    <property type="match status" value="2"/>
</dbReference>